<protein>
    <recommendedName>
        <fullName evidence="7">Fasciculation and elongation protein zeta-2</fullName>
    </recommendedName>
</protein>
<evidence type="ECO:0000256" key="4">
    <source>
        <dbReference type="SAM" id="MobiDB-lite"/>
    </source>
</evidence>
<dbReference type="GO" id="GO:0005737">
    <property type="term" value="C:cytoplasm"/>
    <property type="evidence" value="ECO:0007669"/>
    <property type="project" value="TreeGrafter"/>
</dbReference>
<keyword evidence="3" id="KW-0175">Coiled coil</keyword>
<organism evidence="5 6">
    <name type="scientific">Elysia crispata</name>
    <name type="common">lettuce slug</name>
    <dbReference type="NCBI Taxonomy" id="231223"/>
    <lineage>
        <taxon>Eukaryota</taxon>
        <taxon>Metazoa</taxon>
        <taxon>Spiralia</taxon>
        <taxon>Lophotrochozoa</taxon>
        <taxon>Mollusca</taxon>
        <taxon>Gastropoda</taxon>
        <taxon>Heterobranchia</taxon>
        <taxon>Euthyneura</taxon>
        <taxon>Panpulmonata</taxon>
        <taxon>Sacoglossa</taxon>
        <taxon>Placobranchoidea</taxon>
        <taxon>Plakobranchidae</taxon>
        <taxon>Elysia</taxon>
    </lineage>
</organism>
<feature type="region of interest" description="Disordered" evidence="4">
    <location>
        <begin position="294"/>
        <end position="331"/>
    </location>
</feature>
<keyword evidence="2" id="KW-0597">Phosphoprotein</keyword>
<evidence type="ECO:0000313" key="5">
    <source>
        <dbReference type="EMBL" id="KAK3778958.1"/>
    </source>
</evidence>
<dbReference type="PANTHER" id="PTHR12394:SF12">
    <property type="entry name" value="LD08195P"/>
    <property type="match status" value="1"/>
</dbReference>
<dbReference type="Proteomes" id="UP001283361">
    <property type="component" value="Unassembled WGS sequence"/>
</dbReference>
<evidence type="ECO:0000256" key="2">
    <source>
        <dbReference type="ARBA" id="ARBA00022553"/>
    </source>
</evidence>
<evidence type="ECO:0000256" key="1">
    <source>
        <dbReference type="ARBA" id="ARBA00006788"/>
    </source>
</evidence>
<proteinExistence type="inferred from homology"/>
<name>A0AAE1A0B5_9GAST</name>
<dbReference type="InterPro" id="IPR011680">
    <property type="entry name" value="FEZ"/>
</dbReference>
<evidence type="ECO:0000256" key="3">
    <source>
        <dbReference type="ARBA" id="ARBA00023054"/>
    </source>
</evidence>
<evidence type="ECO:0008006" key="7">
    <source>
        <dbReference type="Google" id="ProtNLM"/>
    </source>
</evidence>
<gene>
    <name evidence="5" type="ORF">RRG08_034219</name>
</gene>
<dbReference type="GO" id="GO:0030424">
    <property type="term" value="C:axon"/>
    <property type="evidence" value="ECO:0007669"/>
    <property type="project" value="TreeGrafter"/>
</dbReference>
<dbReference type="Pfam" id="PF07763">
    <property type="entry name" value="FEZ"/>
    <property type="match status" value="1"/>
</dbReference>
<keyword evidence="6" id="KW-1185">Reference proteome</keyword>
<comment type="similarity">
    <text evidence="1">Belongs to the zygin family.</text>
</comment>
<accession>A0AAE1A0B5</accession>
<dbReference type="PANTHER" id="PTHR12394">
    <property type="entry name" value="ZYGIN"/>
    <property type="match status" value="1"/>
</dbReference>
<sequence length="373" mass="42417">MRVPKMAELQFEAPLASFENEEWSEYNEFQGANVDALKPQSIDQNQINQNGQHETDEGSQFGETVSGSLEDLVNSFDERITKCFNNLEEQVENFAPVQIRTQEEVVNDCQMWWTITGNFGNILPIDWSKSYTRMLQHRVLNVGEQQEKEPPSLDLSDDEDLAQAFDMHSLIVSSLHPEEEDKVLTADEVISEIDDMMKEPSPEDYYNAMQETPEDEDYTKVKETLASLSGYGKEELKAMNHAQLNELIAEYDTTTKLLSEMLVTELALRDELEFDKELKNQFISLLLTIQKKRRESQSERKNKKKGKSASTPDGGAGNTNTFLTTAIPYHPMQGPPTSEQLQIYIKILQAINEDSSAVPTLLTDYILKVLCPT</sequence>
<reference evidence="5" key="1">
    <citation type="journal article" date="2023" name="G3 (Bethesda)">
        <title>A reference genome for the long-term kleptoplast-retaining sea slug Elysia crispata morphotype clarki.</title>
        <authorList>
            <person name="Eastman K.E."/>
            <person name="Pendleton A.L."/>
            <person name="Shaikh M.A."/>
            <person name="Suttiyut T."/>
            <person name="Ogas R."/>
            <person name="Tomko P."/>
            <person name="Gavelis G."/>
            <person name="Widhalm J.R."/>
            <person name="Wisecaver J.H."/>
        </authorList>
    </citation>
    <scope>NUCLEOTIDE SEQUENCE</scope>
    <source>
        <strain evidence="5">ECLA1</strain>
    </source>
</reference>
<comment type="caution">
    <text evidence="5">The sequence shown here is derived from an EMBL/GenBank/DDBJ whole genome shotgun (WGS) entry which is preliminary data.</text>
</comment>
<evidence type="ECO:0000313" key="6">
    <source>
        <dbReference type="Proteomes" id="UP001283361"/>
    </source>
</evidence>
<dbReference type="AlphaFoldDB" id="A0AAE1A0B5"/>
<dbReference type="EMBL" id="JAWDGP010002890">
    <property type="protein sequence ID" value="KAK3778958.1"/>
    <property type="molecule type" value="Genomic_DNA"/>
</dbReference>